<sequence length="283" mass="32979">METSSSAFMEEKEEVLRLLETLLQRISKLLESGRLADARRRHCFAFMKMELAVVVESLRPSLARDRGVVVEDDWRPWLTELRLLDRDMERLLLHPPDHPLLTRCFGRRMDLHNQIQFEAYRLHLAAEEHPCNHHHEHHIDLPISSGDHQLGLRDDRLVGVAAPAKKLLEWLTVGADQYSDNNSLRVMAIVGPAGVGKTTLAMELYRRLQRRRRTGEDFECRAVASFSRRRDDQPVRRKLLLRSILSQITGMEASTSSRHTSAATAWDEERLAFKIWKYLRYKR</sequence>
<dbReference type="PANTHER" id="PTHR19338">
    <property type="entry name" value="TRANSLOCASE OF INNER MITOCHONDRIAL MEMBRANE 13 HOMOLOG"/>
    <property type="match status" value="1"/>
</dbReference>
<dbReference type="SUPFAM" id="SSF52540">
    <property type="entry name" value="P-loop containing nucleoside triphosphate hydrolases"/>
    <property type="match status" value="1"/>
</dbReference>
<evidence type="ECO:0000313" key="2">
    <source>
        <dbReference type="EnsemblPlants" id="LPERR11G15690.1"/>
    </source>
</evidence>
<dbReference type="Gene3D" id="3.40.50.300">
    <property type="entry name" value="P-loop containing nucleotide triphosphate hydrolases"/>
    <property type="match status" value="1"/>
</dbReference>
<dbReference type="STRING" id="77586.A0A0D9XTZ9"/>
<evidence type="ECO:0000313" key="3">
    <source>
        <dbReference type="Proteomes" id="UP000032180"/>
    </source>
</evidence>
<reference evidence="2" key="3">
    <citation type="submission" date="2015-04" db="UniProtKB">
        <authorList>
            <consortium name="EnsemblPlants"/>
        </authorList>
    </citation>
    <scope>IDENTIFICATION</scope>
</reference>
<dbReference type="InterPro" id="IPR027417">
    <property type="entry name" value="P-loop_NTPase"/>
</dbReference>
<reference evidence="2 3" key="1">
    <citation type="submission" date="2012-08" db="EMBL/GenBank/DDBJ databases">
        <title>Oryza genome evolution.</title>
        <authorList>
            <person name="Wing R.A."/>
        </authorList>
    </citation>
    <scope>NUCLEOTIDE SEQUENCE</scope>
</reference>
<dbReference type="PANTHER" id="PTHR19338:SF48">
    <property type="entry name" value="OS12G0166600 PROTEIN"/>
    <property type="match status" value="1"/>
</dbReference>
<protein>
    <recommendedName>
        <fullName evidence="1">NB-ARC domain-containing protein</fullName>
    </recommendedName>
</protein>
<dbReference type="HOGENOM" id="CLU_984702_0_0_1"/>
<organism evidence="2 3">
    <name type="scientific">Leersia perrieri</name>
    <dbReference type="NCBI Taxonomy" id="77586"/>
    <lineage>
        <taxon>Eukaryota</taxon>
        <taxon>Viridiplantae</taxon>
        <taxon>Streptophyta</taxon>
        <taxon>Embryophyta</taxon>
        <taxon>Tracheophyta</taxon>
        <taxon>Spermatophyta</taxon>
        <taxon>Magnoliopsida</taxon>
        <taxon>Liliopsida</taxon>
        <taxon>Poales</taxon>
        <taxon>Poaceae</taxon>
        <taxon>BOP clade</taxon>
        <taxon>Oryzoideae</taxon>
        <taxon>Oryzeae</taxon>
        <taxon>Oryzinae</taxon>
        <taxon>Leersia</taxon>
    </lineage>
</organism>
<evidence type="ECO:0000259" key="1">
    <source>
        <dbReference type="Pfam" id="PF00931"/>
    </source>
</evidence>
<accession>A0A0D9XTZ9</accession>
<name>A0A0D9XTZ9_9ORYZ</name>
<dbReference type="AlphaFoldDB" id="A0A0D9XTZ9"/>
<dbReference type="GO" id="GO:0043531">
    <property type="term" value="F:ADP binding"/>
    <property type="evidence" value="ECO:0007669"/>
    <property type="project" value="InterPro"/>
</dbReference>
<dbReference type="Gramene" id="LPERR11G15690.1">
    <property type="protein sequence ID" value="LPERR11G15690.1"/>
    <property type="gene ID" value="LPERR11G15690"/>
</dbReference>
<feature type="domain" description="NB-ARC" evidence="1">
    <location>
        <begin position="179"/>
        <end position="283"/>
    </location>
</feature>
<dbReference type="Proteomes" id="UP000032180">
    <property type="component" value="Chromosome 11"/>
</dbReference>
<reference evidence="3" key="2">
    <citation type="submission" date="2013-12" db="EMBL/GenBank/DDBJ databases">
        <authorList>
            <person name="Yu Y."/>
            <person name="Lee S."/>
            <person name="de Baynast K."/>
            <person name="Wissotski M."/>
            <person name="Liu L."/>
            <person name="Talag J."/>
            <person name="Goicoechea J."/>
            <person name="Angelova A."/>
            <person name="Jetty R."/>
            <person name="Kudrna D."/>
            <person name="Golser W."/>
            <person name="Rivera L."/>
            <person name="Zhang J."/>
            <person name="Wing R."/>
        </authorList>
    </citation>
    <scope>NUCLEOTIDE SEQUENCE</scope>
</reference>
<proteinExistence type="predicted"/>
<dbReference type="EnsemblPlants" id="LPERR11G15690.1">
    <property type="protein sequence ID" value="LPERR11G15690.1"/>
    <property type="gene ID" value="LPERR11G15690"/>
</dbReference>
<dbReference type="Pfam" id="PF00931">
    <property type="entry name" value="NB-ARC"/>
    <property type="match status" value="1"/>
</dbReference>
<keyword evidence="3" id="KW-1185">Reference proteome</keyword>
<dbReference type="InterPro" id="IPR002182">
    <property type="entry name" value="NB-ARC"/>
</dbReference>